<accession>A0A0F9C6L0</accession>
<comment type="caution">
    <text evidence="3">The sequence shown here is derived from an EMBL/GenBank/DDBJ whole genome shotgun (WGS) entry which is preliminary data.</text>
</comment>
<dbReference type="SMART" id="SM00257">
    <property type="entry name" value="LysM"/>
    <property type="match status" value="1"/>
</dbReference>
<dbReference type="InterPro" id="IPR018392">
    <property type="entry name" value="LysM"/>
</dbReference>
<dbReference type="InterPro" id="IPR036779">
    <property type="entry name" value="LysM_dom_sf"/>
</dbReference>
<dbReference type="Pfam" id="PF01476">
    <property type="entry name" value="LysM"/>
    <property type="match status" value="1"/>
</dbReference>
<protein>
    <recommendedName>
        <fullName evidence="2">LysM domain-containing protein</fullName>
    </recommendedName>
</protein>
<feature type="domain" description="LysM" evidence="2">
    <location>
        <begin position="67"/>
        <end position="111"/>
    </location>
</feature>
<feature type="compositionally biased region" description="Basic and acidic residues" evidence="1">
    <location>
        <begin position="53"/>
        <end position="63"/>
    </location>
</feature>
<evidence type="ECO:0000259" key="2">
    <source>
        <dbReference type="PROSITE" id="PS51782"/>
    </source>
</evidence>
<sequence length="113" mass="12517">MSADTYRSLRMIAPALLALFAVVFLVVIVTSLGEGSDSGDSERMTNRTGQRQSSDRSDEVDRERKRRVYTVKTGDNLFTIAEETGTTVGELRALNPSLDPQQLVAGQRVKLRE</sequence>
<dbReference type="CDD" id="cd00118">
    <property type="entry name" value="LysM"/>
    <property type="match status" value="1"/>
</dbReference>
<evidence type="ECO:0000313" key="3">
    <source>
        <dbReference type="EMBL" id="KKL44799.1"/>
    </source>
</evidence>
<feature type="region of interest" description="Disordered" evidence="1">
    <location>
        <begin position="33"/>
        <end position="66"/>
    </location>
</feature>
<dbReference type="AlphaFoldDB" id="A0A0F9C6L0"/>
<dbReference type="SUPFAM" id="SSF54106">
    <property type="entry name" value="LysM domain"/>
    <property type="match status" value="1"/>
</dbReference>
<evidence type="ECO:0000256" key="1">
    <source>
        <dbReference type="SAM" id="MobiDB-lite"/>
    </source>
</evidence>
<name>A0A0F9C6L0_9ZZZZ</name>
<reference evidence="3" key="1">
    <citation type="journal article" date="2015" name="Nature">
        <title>Complex archaea that bridge the gap between prokaryotes and eukaryotes.</title>
        <authorList>
            <person name="Spang A."/>
            <person name="Saw J.H."/>
            <person name="Jorgensen S.L."/>
            <person name="Zaremba-Niedzwiedzka K."/>
            <person name="Martijn J."/>
            <person name="Lind A.E."/>
            <person name="van Eijk R."/>
            <person name="Schleper C."/>
            <person name="Guy L."/>
            <person name="Ettema T.J."/>
        </authorList>
    </citation>
    <scope>NUCLEOTIDE SEQUENCE</scope>
</reference>
<dbReference type="Gene3D" id="3.10.350.10">
    <property type="entry name" value="LysM domain"/>
    <property type="match status" value="1"/>
</dbReference>
<organism evidence="3">
    <name type="scientific">marine sediment metagenome</name>
    <dbReference type="NCBI Taxonomy" id="412755"/>
    <lineage>
        <taxon>unclassified sequences</taxon>
        <taxon>metagenomes</taxon>
        <taxon>ecological metagenomes</taxon>
    </lineage>
</organism>
<dbReference type="PROSITE" id="PS51782">
    <property type="entry name" value="LYSM"/>
    <property type="match status" value="1"/>
</dbReference>
<gene>
    <name evidence="3" type="ORF">LCGC14_2362070</name>
</gene>
<dbReference type="EMBL" id="LAZR01034625">
    <property type="protein sequence ID" value="KKL44799.1"/>
    <property type="molecule type" value="Genomic_DNA"/>
</dbReference>
<proteinExistence type="predicted"/>